<gene>
    <name evidence="1" type="ORF">HHL09_05485</name>
</gene>
<sequence length="68" mass="7125">MNELKEKLVALGLSAEQAEGALRTVGEFVKSKLPVEYQGMVDSLMAGQTPDLSALGGGILDKVKGMFG</sequence>
<dbReference type="Proteomes" id="UP000501812">
    <property type="component" value="Chromosome"/>
</dbReference>
<protein>
    <recommendedName>
        <fullName evidence="3">DUF2267 domain-containing protein</fullName>
    </recommendedName>
</protein>
<keyword evidence="2" id="KW-1185">Reference proteome</keyword>
<reference evidence="1 2" key="1">
    <citation type="submission" date="2020-04" db="EMBL/GenBank/DDBJ databases">
        <title>Luteolibacter sp. G-1-1-1 isolated from soil.</title>
        <authorList>
            <person name="Dahal R.H."/>
        </authorList>
    </citation>
    <scope>NUCLEOTIDE SEQUENCE [LARGE SCALE GENOMIC DNA]</scope>
    <source>
        <strain evidence="1 2">G-1-1-1</strain>
    </source>
</reference>
<proteinExistence type="predicted"/>
<dbReference type="KEGG" id="luo:HHL09_05485"/>
<dbReference type="AlphaFoldDB" id="A0A858RFN0"/>
<accession>A0A858RFN0</accession>
<dbReference type="EMBL" id="CP051774">
    <property type="protein sequence ID" value="QJE95249.1"/>
    <property type="molecule type" value="Genomic_DNA"/>
</dbReference>
<organism evidence="1 2">
    <name type="scientific">Luteolibacter luteus</name>
    <dbReference type="NCBI Taxonomy" id="2728835"/>
    <lineage>
        <taxon>Bacteria</taxon>
        <taxon>Pseudomonadati</taxon>
        <taxon>Verrucomicrobiota</taxon>
        <taxon>Verrucomicrobiia</taxon>
        <taxon>Verrucomicrobiales</taxon>
        <taxon>Verrucomicrobiaceae</taxon>
        <taxon>Luteolibacter</taxon>
    </lineage>
</organism>
<evidence type="ECO:0008006" key="3">
    <source>
        <dbReference type="Google" id="ProtNLM"/>
    </source>
</evidence>
<evidence type="ECO:0000313" key="2">
    <source>
        <dbReference type="Proteomes" id="UP000501812"/>
    </source>
</evidence>
<evidence type="ECO:0000313" key="1">
    <source>
        <dbReference type="EMBL" id="QJE95249.1"/>
    </source>
</evidence>
<dbReference type="RefSeq" id="WP_169453507.1">
    <property type="nucleotide sequence ID" value="NZ_CP051774.1"/>
</dbReference>
<name>A0A858RFN0_9BACT</name>